<comment type="caution">
    <text evidence="1">The sequence shown here is derived from an EMBL/GenBank/DDBJ whole genome shotgun (WGS) entry which is preliminary data.</text>
</comment>
<dbReference type="RefSeq" id="WP_147930827.1">
    <property type="nucleotide sequence ID" value="NZ_VOXD01000015.1"/>
</dbReference>
<gene>
    <name evidence="1" type="ORF">FUA23_11180</name>
</gene>
<dbReference type="AlphaFoldDB" id="A0A5C7FHL6"/>
<evidence type="ECO:0000313" key="2">
    <source>
        <dbReference type="Proteomes" id="UP000321907"/>
    </source>
</evidence>
<evidence type="ECO:0000313" key="1">
    <source>
        <dbReference type="EMBL" id="TXF89301.1"/>
    </source>
</evidence>
<name>A0A5C7FHL6_9BACT</name>
<accession>A0A5C7FHL6</accession>
<dbReference type="EMBL" id="VOXD01000015">
    <property type="protein sequence ID" value="TXF89301.1"/>
    <property type="molecule type" value="Genomic_DNA"/>
</dbReference>
<keyword evidence="2" id="KW-1185">Reference proteome</keyword>
<proteinExistence type="predicted"/>
<organism evidence="1 2">
    <name type="scientific">Neolewinella aurantiaca</name>
    <dbReference type="NCBI Taxonomy" id="2602767"/>
    <lineage>
        <taxon>Bacteria</taxon>
        <taxon>Pseudomonadati</taxon>
        <taxon>Bacteroidota</taxon>
        <taxon>Saprospiria</taxon>
        <taxon>Saprospirales</taxon>
        <taxon>Lewinellaceae</taxon>
        <taxon>Neolewinella</taxon>
    </lineage>
</organism>
<protein>
    <submittedName>
        <fullName evidence="1">Uncharacterized protein</fullName>
    </submittedName>
</protein>
<reference evidence="1 2" key="1">
    <citation type="submission" date="2019-08" db="EMBL/GenBank/DDBJ databases">
        <title>Lewinella sp. strain SSH13 Genome sequencing and assembly.</title>
        <authorList>
            <person name="Kim I."/>
        </authorList>
    </citation>
    <scope>NUCLEOTIDE SEQUENCE [LARGE SCALE GENOMIC DNA]</scope>
    <source>
        <strain evidence="1 2">SSH13</strain>
    </source>
</reference>
<dbReference type="OrthoDB" id="1492378at2"/>
<sequence>MRTILTSYPFIIFLAALIVLLYPSCEPADPVVEELPTTATITIDFSDPNTHAGNAGGYRYIYDGVSYSATYNAWATWSCASGPDFFAAWDDTSLTVWLAHCPATLHLESITTQTSDGTPLPIESWTPVADALEPTYQLTLNPANYVDIENGATTITLSFTYL</sequence>
<dbReference type="Proteomes" id="UP000321907">
    <property type="component" value="Unassembled WGS sequence"/>
</dbReference>